<dbReference type="Proteomes" id="UP000789920">
    <property type="component" value="Unassembled WGS sequence"/>
</dbReference>
<proteinExistence type="predicted"/>
<feature type="non-terminal residue" evidence="1">
    <location>
        <position position="1"/>
    </location>
</feature>
<sequence>LSIENKLWNELCLATAIGIIVDESTDIATESHIIVYVRYIFNGTIKIRFLSLLQIENYDAKSIYNAIIQPFVSKNGASVMQGKINGVAARMAQINPYIFTTHCIAHRLSLACEFAEKQVELCQYSKSLLKKVYAFFNHSNKRVQLLVKHQEILNKPILKIPKIFDIRWLSLYEAVNNFCCSIEPLLDTLLYVMTESKNQITQHSIFDLYSELCNWQTLAFLFFLQDILTELMKLCKKFQTKFLHFSDIYPIIQTTITKLEQDYLYINNNNNLNL</sequence>
<protein>
    <submittedName>
        <fullName evidence="1">17568_t:CDS:1</fullName>
    </submittedName>
</protein>
<comment type="caution">
    <text evidence="1">The sequence shown here is derived from an EMBL/GenBank/DDBJ whole genome shotgun (WGS) entry which is preliminary data.</text>
</comment>
<evidence type="ECO:0000313" key="2">
    <source>
        <dbReference type="Proteomes" id="UP000789920"/>
    </source>
</evidence>
<dbReference type="EMBL" id="CAJVQC010106711">
    <property type="protein sequence ID" value="CAG8833517.1"/>
    <property type="molecule type" value="Genomic_DNA"/>
</dbReference>
<reference evidence="1" key="1">
    <citation type="submission" date="2021-06" db="EMBL/GenBank/DDBJ databases">
        <authorList>
            <person name="Kallberg Y."/>
            <person name="Tangrot J."/>
            <person name="Rosling A."/>
        </authorList>
    </citation>
    <scope>NUCLEOTIDE SEQUENCE</scope>
    <source>
        <strain evidence="1">MA461A</strain>
    </source>
</reference>
<accession>A0ACA9SBW8</accession>
<organism evidence="1 2">
    <name type="scientific">Racocetra persica</name>
    <dbReference type="NCBI Taxonomy" id="160502"/>
    <lineage>
        <taxon>Eukaryota</taxon>
        <taxon>Fungi</taxon>
        <taxon>Fungi incertae sedis</taxon>
        <taxon>Mucoromycota</taxon>
        <taxon>Glomeromycotina</taxon>
        <taxon>Glomeromycetes</taxon>
        <taxon>Diversisporales</taxon>
        <taxon>Gigasporaceae</taxon>
        <taxon>Racocetra</taxon>
    </lineage>
</organism>
<gene>
    <name evidence="1" type="ORF">RPERSI_LOCUS28853</name>
</gene>
<feature type="non-terminal residue" evidence="1">
    <location>
        <position position="274"/>
    </location>
</feature>
<evidence type="ECO:0000313" key="1">
    <source>
        <dbReference type="EMBL" id="CAG8833517.1"/>
    </source>
</evidence>
<keyword evidence="2" id="KW-1185">Reference proteome</keyword>
<name>A0ACA9SBW8_9GLOM</name>